<protein>
    <submittedName>
        <fullName evidence="2">Uncharacterized protein</fullName>
    </submittedName>
</protein>
<proteinExistence type="predicted"/>
<name>A0A8H5HZI9_9AGAR</name>
<keyword evidence="3" id="KW-1185">Reference proteome</keyword>
<dbReference type="Pfam" id="PF12298">
    <property type="entry name" value="Bot1p"/>
    <property type="match status" value="1"/>
</dbReference>
<dbReference type="GO" id="GO:0032543">
    <property type="term" value="P:mitochondrial translation"/>
    <property type="evidence" value="ECO:0007669"/>
    <property type="project" value="TreeGrafter"/>
</dbReference>
<evidence type="ECO:0000313" key="3">
    <source>
        <dbReference type="Proteomes" id="UP000518752"/>
    </source>
</evidence>
<sequence length="341" mass="38778">MRPTRSKLLHRPCLQRGIRLSFPARSDVVQQTPSGDGVEQEQVTAQEGELADALERELNSVSPEEQSSAPSDTSFRKFMETIAPEFQTASPRNWLGETPFPLNSSFKPPPPISDAQRDEMYALYMTDPEKNNIRALSTRFHVSINRVDAILRLKGMQREWAKGNAIQTGFVRGMERLLAVPKYSKKTSLGDEDDWALEELRTDVHEADLLEESEHNDPARIRYQRMYWESLPEFGGDAIVPASLERSRTRAKELASKAGQLKDRQYLPVIPDTYTIKTPKEPIHISSKEGRPDIHFIDVGTKFLDIASETKRLTRINSRARARTKNLAGKQKLTTTILHLR</sequence>
<dbReference type="OrthoDB" id="10052321at2759"/>
<reference evidence="2 3" key="1">
    <citation type="journal article" date="2020" name="ISME J.">
        <title>Uncovering the hidden diversity of litter-decomposition mechanisms in mushroom-forming fungi.</title>
        <authorList>
            <person name="Floudas D."/>
            <person name="Bentzer J."/>
            <person name="Ahren D."/>
            <person name="Johansson T."/>
            <person name="Persson P."/>
            <person name="Tunlid A."/>
        </authorList>
    </citation>
    <scope>NUCLEOTIDE SEQUENCE [LARGE SCALE GENOMIC DNA]</scope>
    <source>
        <strain evidence="2 3">CBS 406.79</strain>
    </source>
</reference>
<dbReference type="PANTHER" id="PTHR28158:SF1">
    <property type="entry name" value="SMALL RIBOSOMAL SUBUNIT PROTEIN MS45"/>
    <property type="match status" value="1"/>
</dbReference>
<dbReference type="Proteomes" id="UP000518752">
    <property type="component" value="Unassembled WGS sequence"/>
</dbReference>
<dbReference type="GO" id="GO:0005763">
    <property type="term" value="C:mitochondrial small ribosomal subunit"/>
    <property type="evidence" value="ECO:0007669"/>
    <property type="project" value="TreeGrafter"/>
</dbReference>
<evidence type="ECO:0000256" key="1">
    <source>
        <dbReference type="SAM" id="MobiDB-lite"/>
    </source>
</evidence>
<dbReference type="GO" id="GO:0003735">
    <property type="term" value="F:structural constituent of ribosome"/>
    <property type="evidence" value="ECO:0007669"/>
    <property type="project" value="TreeGrafter"/>
</dbReference>
<feature type="region of interest" description="Disordered" evidence="1">
    <location>
        <begin position="24"/>
        <end position="48"/>
    </location>
</feature>
<gene>
    <name evidence="2" type="ORF">D9757_002299</name>
</gene>
<organism evidence="2 3">
    <name type="scientific">Collybiopsis confluens</name>
    <dbReference type="NCBI Taxonomy" id="2823264"/>
    <lineage>
        <taxon>Eukaryota</taxon>
        <taxon>Fungi</taxon>
        <taxon>Dikarya</taxon>
        <taxon>Basidiomycota</taxon>
        <taxon>Agaricomycotina</taxon>
        <taxon>Agaricomycetes</taxon>
        <taxon>Agaricomycetidae</taxon>
        <taxon>Agaricales</taxon>
        <taxon>Marasmiineae</taxon>
        <taxon>Omphalotaceae</taxon>
        <taxon>Collybiopsis</taxon>
    </lineage>
</organism>
<comment type="caution">
    <text evidence="2">The sequence shown here is derived from an EMBL/GenBank/DDBJ whole genome shotgun (WGS) entry which is preliminary data.</text>
</comment>
<evidence type="ECO:0000313" key="2">
    <source>
        <dbReference type="EMBL" id="KAF5392401.1"/>
    </source>
</evidence>
<dbReference type="AlphaFoldDB" id="A0A8H5HZI9"/>
<dbReference type="PANTHER" id="PTHR28158">
    <property type="entry name" value="37S RIBOSOMAL PROTEIN S35, MITOCHONDRIAL"/>
    <property type="match status" value="1"/>
</dbReference>
<dbReference type="EMBL" id="JAACJN010000005">
    <property type="protein sequence ID" value="KAF5392401.1"/>
    <property type="molecule type" value="Genomic_DNA"/>
</dbReference>
<dbReference type="InterPro" id="IPR021036">
    <property type="entry name" value="Ribosomal_mS45"/>
</dbReference>
<accession>A0A8H5HZI9</accession>